<sequence>MNDQLEMFTTTLGLAGQRTRPALDTPTVAIANNAPDTSREAGEKAKEHSGKQREIIHFWIKWAAKSDAKGMTGDELSVLLLLPAQSVSARINGLHKDGWIVDSGLRRKTRYNRNAIVWVAC</sequence>
<dbReference type="EMBL" id="LR796995">
    <property type="protein sequence ID" value="CAB4180119.1"/>
    <property type="molecule type" value="Genomic_DNA"/>
</dbReference>
<evidence type="ECO:0000313" key="2">
    <source>
        <dbReference type="EMBL" id="CAB4167418.1"/>
    </source>
</evidence>
<gene>
    <name evidence="3" type="ORF">UFOVP1047_9</name>
    <name evidence="1" type="ORF">UFOVP487_8</name>
    <name evidence="2" type="ORF">UFOVP869_15</name>
</gene>
<accession>A0A6J5MPR5</accession>
<evidence type="ECO:0000313" key="3">
    <source>
        <dbReference type="EMBL" id="CAB4180119.1"/>
    </source>
</evidence>
<name>A0A6J5MPR5_9CAUD</name>
<proteinExistence type="predicted"/>
<reference evidence="1" key="1">
    <citation type="submission" date="2020-04" db="EMBL/GenBank/DDBJ databases">
        <authorList>
            <person name="Chiriac C."/>
            <person name="Salcher M."/>
            <person name="Ghai R."/>
            <person name="Kavagutti S V."/>
        </authorList>
    </citation>
    <scope>NUCLEOTIDE SEQUENCE</scope>
</reference>
<dbReference type="EMBL" id="LR796803">
    <property type="protein sequence ID" value="CAB4167418.1"/>
    <property type="molecule type" value="Genomic_DNA"/>
</dbReference>
<organism evidence="1">
    <name type="scientific">uncultured Caudovirales phage</name>
    <dbReference type="NCBI Taxonomy" id="2100421"/>
    <lineage>
        <taxon>Viruses</taxon>
        <taxon>Duplodnaviria</taxon>
        <taxon>Heunggongvirae</taxon>
        <taxon>Uroviricota</taxon>
        <taxon>Caudoviricetes</taxon>
        <taxon>Peduoviridae</taxon>
        <taxon>Maltschvirus</taxon>
        <taxon>Maltschvirus maltsch</taxon>
    </lineage>
</organism>
<evidence type="ECO:0000313" key="1">
    <source>
        <dbReference type="EMBL" id="CAB4145459.1"/>
    </source>
</evidence>
<protein>
    <recommendedName>
        <fullName evidence="4">Helix-turn-helix domain containing protein</fullName>
    </recommendedName>
</protein>
<evidence type="ECO:0008006" key="4">
    <source>
        <dbReference type="Google" id="ProtNLM"/>
    </source>
</evidence>
<dbReference type="EMBL" id="LR796451">
    <property type="protein sequence ID" value="CAB4145459.1"/>
    <property type="molecule type" value="Genomic_DNA"/>
</dbReference>